<reference evidence="2 3" key="1">
    <citation type="submission" date="2020-08" db="EMBL/GenBank/DDBJ databases">
        <title>Genomic Encyclopedia of Type Strains, Phase IV (KMG-IV): sequencing the most valuable type-strain genomes for metagenomic binning, comparative biology and taxonomic classification.</title>
        <authorList>
            <person name="Goeker M."/>
        </authorList>
    </citation>
    <scope>NUCLEOTIDE SEQUENCE [LARGE SCALE GENOMIC DNA]</scope>
    <source>
        <strain evidence="2 3">DSM 102238</strain>
    </source>
</reference>
<keyword evidence="3" id="KW-1185">Reference proteome</keyword>
<evidence type="ECO:0000313" key="3">
    <source>
        <dbReference type="Proteomes" id="UP000542776"/>
    </source>
</evidence>
<dbReference type="EMBL" id="JACIEK010000003">
    <property type="protein sequence ID" value="MBB3997949.1"/>
    <property type="molecule type" value="Genomic_DNA"/>
</dbReference>
<name>A0A7W6EH41_9HYPH</name>
<feature type="compositionally biased region" description="Low complexity" evidence="1">
    <location>
        <begin position="54"/>
        <end position="74"/>
    </location>
</feature>
<comment type="caution">
    <text evidence="2">The sequence shown here is derived from an EMBL/GenBank/DDBJ whole genome shotgun (WGS) entry which is preliminary data.</text>
</comment>
<keyword evidence="2" id="KW-0808">Transferase</keyword>
<evidence type="ECO:0000256" key="1">
    <source>
        <dbReference type="SAM" id="MobiDB-lite"/>
    </source>
</evidence>
<proteinExistence type="predicted"/>
<dbReference type="RefSeq" id="WP_183199490.1">
    <property type="nucleotide sequence ID" value="NZ_JACIEK010000003.1"/>
</dbReference>
<dbReference type="AlphaFoldDB" id="A0A7W6EH41"/>
<sequence>MAVLGSSLAPRSAEIAANRAAMRAQMHMVEKAAEVALAGGGAQARARHLAWGKPSSAARAGGAAARPRLALPQDRPVRRPRHRQRAAAMGRPAPSRASAGCRHPQIAPVMGSCTPVSADLTPMSDVIAEG</sequence>
<protein>
    <submittedName>
        <fullName evidence="2">Acetyl-CoA carboxylase carboxyltransferase component</fullName>
    </submittedName>
</protein>
<accession>A0A7W6EH41</accession>
<dbReference type="GO" id="GO:0016740">
    <property type="term" value="F:transferase activity"/>
    <property type="evidence" value="ECO:0007669"/>
    <property type="project" value="UniProtKB-KW"/>
</dbReference>
<dbReference type="Proteomes" id="UP000542776">
    <property type="component" value="Unassembled WGS sequence"/>
</dbReference>
<evidence type="ECO:0000313" key="2">
    <source>
        <dbReference type="EMBL" id="MBB3997949.1"/>
    </source>
</evidence>
<feature type="region of interest" description="Disordered" evidence="1">
    <location>
        <begin position="52"/>
        <end position="109"/>
    </location>
</feature>
<gene>
    <name evidence="2" type="ORF">GGR04_001787</name>
</gene>
<organism evidence="2 3">
    <name type="scientific">Aureimonas pseudogalii</name>
    <dbReference type="NCBI Taxonomy" id="1744844"/>
    <lineage>
        <taxon>Bacteria</taxon>
        <taxon>Pseudomonadati</taxon>
        <taxon>Pseudomonadota</taxon>
        <taxon>Alphaproteobacteria</taxon>
        <taxon>Hyphomicrobiales</taxon>
        <taxon>Aurantimonadaceae</taxon>
        <taxon>Aureimonas</taxon>
    </lineage>
</organism>